<organism evidence="2 3">
    <name type="scientific">Pseudomonas fluorescens</name>
    <dbReference type="NCBI Taxonomy" id="294"/>
    <lineage>
        <taxon>Bacteria</taxon>
        <taxon>Pseudomonadati</taxon>
        <taxon>Pseudomonadota</taxon>
        <taxon>Gammaproteobacteria</taxon>
        <taxon>Pseudomonadales</taxon>
        <taxon>Pseudomonadaceae</taxon>
        <taxon>Pseudomonas</taxon>
    </lineage>
</organism>
<evidence type="ECO:0000259" key="1">
    <source>
        <dbReference type="Pfam" id="PF06568"/>
    </source>
</evidence>
<proteinExistence type="predicted"/>
<dbReference type="EMBL" id="CP027561">
    <property type="protein sequence ID" value="QJP93140.1"/>
    <property type="molecule type" value="Genomic_DNA"/>
</dbReference>
<dbReference type="AlphaFoldDB" id="A0A7Z3C0B3"/>
<sequence>MNHIQDVSAVSADRSLRFGRLRRLFRGFRQGLERARTRRLLAQLDGRELADLGLSHTDRLNELEKPFWR</sequence>
<reference evidence="2 3" key="1">
    <citation type="submission" date="2018-03" db="EMBL/GenBank/DDBJ databases">
        <title>Complete genome sequence of Pseudomonas fluorescens sp. G7.</title>
        <authorList>
            <person name="Gao C.-H."/>
            <person name="Li Z."/>
            <person name="Cai P."/>
        </authorList>
    </citation>
    <scope>NUCLEOTIDE SEQUENCE [LARGE SCALE GENOMIC DNA]</scope>
    <source>
        <strain evidence="2 3">G7</strain>
    </source>
</reference>
<protein>
    <recommendedName>
        <fullName evidence="1">YjiS-like domain-containing protein</fullName>
    </recommendedName>
</protein>
<dbReference type="RefSeq" id="WP_169428290.1">
    <property type="nucleotide sequence ID" value="NZ_CP027561.1"/>
</dbReference>
<gene>
    <name evidence="2" type="ORF">C6Y56_00545</name>
</gene>
<evidence type="ECO:0000313" key="2">
    <source>
        <dbReference type="EMBL" id="QJP93140.1"/>
    </source>
</evidence>
<accession>A0A7Z3C0B3</accession>
<name>A0A7Z3C0B3_PSEFL</name>
<dbReference type="Pfam" id="PF06568">
    <property type="entry name" value="YjiS-like"/>
    <property type="match status" value="1"/>
</dbReference>
<dbReference type="Proteomes" id="UP000501669">
    <property type="component" value="Chromosome"/>
</dbReference>
<evidence type="ECO:0000313" key="3">
    <source>
        <dbReference type="Proteomes" id="UP000501669"/>
    </source>
</evidence>
<dbReference type="InterPro" id="IPR009506">
    <property type="entry name" value="YjiS-like"/>
</dbReference>
<feature type="domain" description="YjiS-like" evidence="1">
    <location>
        <begin position="24"/>
        <end position="59"/>
    </location>
</feature>